<comment type="domain">
    <text evidence="5">The PRC barrel domain binds ribosomal protein uS19.</text>
</comment>
<keyword evidence="4 5" id="KW-0143">Chaperone</keyword>
<dbReference type="Gene3D" id="2.40.30.60">
    <property type="entry name" value="RimM"/>
    <property type="match status" value="1"/>
</dbReference>
<evidence type="ECO:0000256" key="1">
    <source>
        <dbReference type="ARBA" id="ARBA00022490"/>
    </source>
</evidence>
<feature type="domain" description="PRC-barrel" evidence="7">
    <location>
        <begin position="101"/>
        <end position="174"/>
    </location>
</feature>
<evidence type="ECO:0000256" key="4">
    <source>
        <dbReference type="ARBA" id="ARBA00023186"/>
    </source>
</evidence>
<dbReference type="RefSeq" id="WP_283078662.1">
    <property type="nucleotide sequence ID" value="NZ_CP121671.1"/>
</dbReference>
<dbReference type="EMBL" id="CP121671">
    <property type="protein sequence ID" value="WFT76716.1"/>
    <property type="molecule type" value="Genomic_DNA"/>
</dbReference>
<organism evidence="8 9">
    <name type="scientific">Halobacillus naozhouensis</name>
    <dbReference type="NCBI Taxonomy" id="554880"/>
    <lineage>
        <taxon>Bacteria</taxon>
        <taxon>Bacillati</taxon>
        <taxon>Bacillota</taxon>
        <taxon>Bacilli</taxon>
        <taxon>Bacillales</taxon>
        <taxon>Bacillaceae</taxon>
        <taxon>Halobacillus</taxon>
    </lineage>
</organism>
<dbReference type="Gene3D" id="2.30.30.240">
    <property type="entry name" value="PRC-barrel domain"/>
    <property type="match status" value="1"/>
</dbReference>
<dbReference type="Pfam" id="PF01782">
    <property type="entry name" value="RimM"/>
    <property type="match status" value="1"/>
</dbReference>
<dbReference type="Proteomes" id="UP001221597">
    <property type="component" value="Chromosome"/>
</dbReference>
<dbReference type="HAMAP" id="MF_00014">
    <property type="entry name" value="Ribosome_mat_RimM"/>
    <property type="match status" value="1"/>
</dbReference>
<keyword evidence="1 5" id="KW-0963">Cytoplasm</keyword>
<keyword evidence="9" id="KW-1185">Reference proteome</keyword>
<protein>
    <recommendedName>
        <fullName evidence="5">Ribosome maturation factor RimM</fullName>
    </recommendedName>
</protein>
<sequence>MNEQLYNVGQIINTHGIKGEVKVRRITDFDERFQPGQLLYWVSDEQEQDQYPEELVVKTHRMHKGFDLISFEDHASINEVEKYRDGFLKVTESEQRPLADHEFYFHEIIGCKVLLTSGEELGEVKEILTPGANDVWVVKRPQQKDVLIPYIEDIVKDVNVEEQSVIIDPIEGLLD</sequence>
<dbReference type="InterPro" id="IPR002676">
    <property type="entry name" value="RimM_N"/>
</dbReference>
<name>A0ABY8J746_9BACI</name>
<comment type="function">
    <text evidence="5">An accessory protein needed during the final step in the assembly of 30S ribosomal subunit, possibly for assembly of the head region. Essential for efficient processing of 16S rRNA. May be needed both before and after RbfA during the maturation of 16S rRNA. It has affinity for free ribosomal 30S subunits but not for 70S ribosomes.</text>
</comment>
<gene>
    <name evidence="5 8" type="primary">rimM</name>
    <name evidence="8" type="ORF">P9989_10295</name>
</gene>
<dbReference type="PANTHER" id="PTHR33692:SF1">
    <property type="entry name" value="RIBOSOME MATURATION FACTOR RIMM"/>
    <property type="match status" value="1"/>
</dbReference>
<accession>A0ABY8J746</accession>
<feature type="domain" description="RimM N-terminal" evidence="6">
    <location>
        <begin position="8"/>
        <end position="93"/>
    </location>
</feature>
<comment type="subunit">
    <text evidence="5">Binds ribosomal protein uS19.</text>
</comment>
<evidence type="ECO:0000256" key="5">
    <source>
        <dbReference type="HAMAP-Rule" id="MF_00014"/>
    </source>
</evidence>
<dbReference type="NCBIfam" id="TIGR02273">
    <property type="entry name" value="16S_RimM"/>
    <property type="match status" value="1"/>
</dbReference>
<dbReference type="SUPFAM" id="SSF50346">
    <property type="entry name" value="PRC-barrel domain"/>
    <property type="match status" value="1"/>
</dbReference>
<dbReference type="InterPro" id="IPR027275">
    <property type="entry name" value="PRC-brl_dom"/>
</dbReference>
<keyword evidence="3 5" id="KW-0698">rRNA processing</keyword>
<dbReference type="Pfam" id="PF05239">
    <property type="entry name" value="PRC"/>
    <property type="match status" value="1"/>
</dbReference>
<comment type="similarity">
    <text evidence="5">Belongs to the RimM family.</text>
</comment>
<evidence type="ECO:0000313" key="8">
    <source>
        <dbReference type="EMBL" id="WFT76716.1"/>
    </source>
</evidence>
<dbReference type="InterPro" id="IPR009000">
    <property type="entry name" value="Transl_B-barrel_sf"/>
</dbReference>
<dbReference type="SUPFAM" id="SSF50447">
    <property type="entry name" value="Translation proteins"/>
    <property type="match status" value="1"/>
</dbReference>
<dbReference type="InterPro" id="IPR011961">
    <property type="entry name" value="RimM"/>
</dbReference>
<evidence type="ECO:0000259" key="6">
    <source>
        <dbReference type="Pfam" id="PF01782"/>
    </source>
</evidence>
<keyword evidence="2 5" id="KW-0690">Ribosome biogenesis</keyword>
<evidence type="ECO:0000313" key="9">
    <source>
        <dbReference type="Proteomes" id="UP001221597"/>
    </source>
</evidence>
<reference evidence="8 9" key="1">
    <citation type="submission" date="2023-04" db="EMBL/GenBank/DDBJ databases">
        <title>Genome sequence of Halobacillus naozhouensis KACC 21980.</title>
        <authorList>
            <person name="Kim S."/>
            <person name="Heo J."/>
            <person name="Kwon S.-W."/>
        </authorList>
    </citation>
    <scope>NUCLEOTIDE SEQUENCE [LARGE SCALE GENOMIC DNA]</scope>
    <source>
        <strain evidence="8 9">KCTC 13234</strain>
    </source>
</reference>
<dbReference type="InterPro" id="IPR011033">
    <property type="entry name" value="PRC_barrel-like_sf"/>
</dbReference>
<comment type="subcellular location">
    <subcellularLocation>
        <location evidence="5">Cytoplasm</location>
    </subcellularLocation>
</comment>
<dbReference type="PANTHER" id="PTHR33692">
    <property type="entry name" value="RIBOSOME MATURATION FACTOR RIMM"/>
    <property type="match status" value="1"/>
</dbReference>
<evidence type="ECO:0000259" key="7">
    <source>
        <dbReference type="Pfam" id="PF05239"/>
    </source>
</evidence>
<evidence type="ECO:0000256" key="2">
    <source>
        <dbReference type="ARBA" id="ARBA00022517"/>
    </source>
</evidence>
<evidence type="ECO:0000256" key="3">
    <source>
        <dbReference type="ARBA" id="ARBA00022552"/>
    </source>
</evidence>
<proteinExistence type="inferred from homology"/>
<dbReference type="InterPro" id="IPR036976">
    <property type="entry name" value="RimM_N_sf"/>
</dbReference>